<proteinExistence type="predicted"/>
<evidence type="ECO:0000313" key="2">
    <source>
        <dbReference type="EMBL" id="CAK9077665.1"/>
    </source>
</evidence>
<dbReference type="EMBL" id="CAXAMN010023450">
    <property type="protein sequence ID" value="CAK9077665.1"/>
    <property type="molecule type" value="Genomic_DNA"/>
</dbReference>
<dbReference type="Gene3D" id="3.40.50.300">
    <property type="entry name" value="P-loop containing nucleotide triphosphate hydrolases"/>
    <property type="match status" value="1"/>
</dbReference>
<comment type="caution">
    <text evidence="2">The sequence shown here is derived from an EMBL/GenBank/DDBJ whole genome shotgun (WGS) entry which is preliminary data.</text>
</comment>
<accession>A0ABP0PNS7</accession>
<dbReference type="Gene3D" id="1.10.238.10">
    <property type="entry name" value="EF-hand"/>
    <property type="match status" value="1"/>
</dbReference>
<protein>
    <submittedName>
        <fullName evidence="2">Uncharacterized protein</fullName>
    </submittedName>
</protein>
<sequence>MEALMQKLSVNALVIFQAPCFKRSPYHSGGRFLDLTRKQKVVVDALPPTDAAYVPLKHSVQKGPCTPGEIADLQGLQNGNKADLTCKICDLNHRIIKENQEKTELWVKDASDKRLLVEAWGRSFAETLQDIGVDEVVCLMNFSSDRGSAFAVKPGADDVLRRFEEVTREGGEKISAWFHHFDKDQSYRRVAFTKELHWVLRASLVGIDYREFDKGLKAMPGARDSLHPPLEELKFGGQKEDCVKLWQTGRSLSPPPAALSTPEELDEDNSGEISFEEFAEPQEAGLDGVPDGLDGSEGSLLGNMANKRKLPDARRGRKRGPAQEAVQLGAPDAELNGMDPTTDPSCQTRHVLRSIAPMISFSNPQVYERFSGVAKVLSSWKFMKIDFAIIGTGGCGTTSLRRNLAQHAEVRFTNENEDELFAPGYAYEYQGGFRLLPTEAQVNMVRCGRARCHGERKERVVLGVKNFQLHNFDFGLVALSMLDRVKLIMLVCDPLDRLEKVLHYFHCGFDAQTRQHCQNRTVIDEIVAKWSSVAHLVEEHKEHWVAARRLLIVSSLFDTRDVMVVHQQILREFPARLYRALFHHIGLQEPPDIRYHRYNSFGGRRTGLCQRKNLLKEFQEALEPEYRRLEEVLRQLGHPEISELSRRTTRCHRHAELRRAARCVNQRCDL</sequence>
<organism evidence="2 3">
    <name type="scientific">Durusdinium trenchii</name>
    <dbReference type="NCBI Taxonomy" id="1381693"/>
    <lineage>
        <taxon>Eukaryota</taxon>
        <taxon>Sar</taxon>
        <taxon>Alveolata</taxon>
        <taxon>Dinophyceae</taxon>
        <taxon>Suessiales</taxon>
        <taxon>Symbiodiniaceae</taxon>
        <taxon>Durusdinium</taxon>
    </lineage>
</organism>
<evidence type="ECO:0000313" key="3">
    <source>
        <dbReference type="Proteomes" id="UP001642484"/>
    </source>
</evidence>
<keyword evidence="3" id="KW-1185">Reference proteome</keyword>
<gene>
    <name evidence="2" type="ORF">CCMP2556_LOCUS38275</name>
</gene>
<reference evidence="2 3" key="1">
    <citation type="submission" date="2024-02" db="EMBL/GenBank/DDBJ databases">
        <authorList>
            <person name="Chen Y."/>
            <person name="Shah S."/>
            <person name="Dougan E. K."/>
            <person name="Thang M."/>
            <person name="Chan C."/>
        </authorList>
    </citation>
    <scope>NUCLEOTIDE SEQUENCE [LARGE SCALE GENOMIC DNA]</scope>
</reference>
<feature type="region of interest" description="Disordered" evidence="1">
    <location>
        <begin position="308"/>
        <end position="340"/>
    </location>
</feature>
<dbReference type="InterPro" id="IPR018247">
    <property type="entry name" value="EF_Hand_1_Ca_BS"/>
</dbReference>
<name>A0ABP0PNS7_9DINO</name>
<dbReference type="PROSITE" id="PS00018">
    <property type="entry name" value="EF_HAND_1"/>
    <property type="match status" value="1"/>
</dbReference>
<dbReference type="SUPFAM" id="SSF52540">
    <property type="entry name" value="P-loop containing nucleoside triphosphate hydrolases"/>
    <property type="match status" value="1"/>
</dbReference>
<dbReference type="Proteomes" id="UP001642484">
    <property type="component" value="Unassembled WGS sequence"/>
</dbReference>
<evidence type="ECO:0000256" key="1">
    <source>
        <dbReference type="SAM" id="MobiDB-lite"/>
    </source>
</evidence>
<dbReference type="InterPro" id="IPR027417">
    <property type="entry name" value="P-loop_NTPase"/>
</dbReference>